<accession>A0A699K928</accession>
<evidence type="ECO:0000313" key="1">
    <source>
        <dbReference type="EMBL" id="GFA78814.1"/>
    </source>
</evidence>
<dbReference type="AlphaFoldDB" id="A0A699K928"/>
<organism evidence="1">
    <name type="scientific">Tanacetum cinerariifolium</name>
    <name type="common">Dalmatian daisy</name>
    <name type="synonym">Chrysanthemum cinerariifolium</name>
    <dbReference type="NCBI Taxonomy" id="118510"/>
    <lineage>
        <taxon>Eukaryota</taxon>
        <taxon>Viridiplantae</taxon>
        <taxon>Streptophyta</taxon>
        <taxon>Embryophyta</taxon>
        <taxon>Tracheophyta</taxon>
        <taxon>Spermatophyta</taxon>
        <taxon>Magnoliopsida</taxon>
        <taxon>eudicotyledons</taxon>
        <taxon>Gunneridae</taxon>
        <taxon>Pentapetalae</taxon>
        <taxon>asterids</taxon>
        <taxon>campanulids</taxon>
        <taxon>Asterales</taxon>
        <taxon>Asteraceae</taxon>
        <taxon>Asteroideae</taxon>
        <taxon>Anthemideae</taxon>
        <taxon>Anthemidinae</taxon>
        <taxon>Tanacetum</taxon>
    </lineage>
</organism>
<sequence length="148" mass="16806">RVAFPIVLDVTGLCCDELKASLESAGQEGMTTYSDGGQIAYLFINKARHNDYHLKPRIYRETYECLLDRHLGSLDRVCIWNCIGFNILYKRQPKTKSPAMGYQHALNGVQLFNILMVHRGTGEAIPWMNGLLDLLSWSTIDLDDMLVL</sequence>
<feature type="non-terminal residue" evidence="1">
    <location>
        <position position="1"/>
    </location>
</feature>
<name>A0A699K928_TANCI</name>
<comment type="caution">
    <text evidence="1">The sequence shown here is derived from an EMBL/GenBank/DDBJ whole genome shotgun (WGS) entry which is preliminary data.</text>
</comment>
<protein>
    <submittedName>
        <fullName evidence="1">Uncharacterized protein</fullName>
    </submittedName>
</protein>
<dbReference type="EMBL" id="BKCJ010487992">
    <property type="protein sequence ID" value="GFA78814.1"/>
    <property type="molecule type" value="Genomic_DNA"/>
</dbReference>
<proteinExistence type="predicted"/>
<reference evidence="1" key="1">
    <citation type="journal article" date="2019" name="Sci. Rep.">
        <title>Draft genome of Tanacetum cinerariifolium, the natural source of mosquito coil.</title>
        <authorList>
            <person name="Yamashiro T."/>
            <person name="Shiraishi A."/>
            <person name="Satake H."/>
            <person name="Nakayama K."/>
        </authorList>
    </citation>
    <scope>NUCLEOTIDE SEQUENCE</scope>
</reference>
<gene>
    <name evidence="1" type="ORF">Tci_650786</name>
</gene>